<evidence type="ECO:0000256" key="5">
    <source>
        <dbReference type="ARBA" id="ARBA00022729"/>
    </source>
</evidence>
<keyword evidence="7" id="KW-0998">Cell outer membrane</keyword>
<protein>
    <submittedName>
        <fullName evidence="9">Hemin receptor</fullName>
    </submittedName>
</protein>
<feature type="signal peptide" evidence="8">
    <location>
        <begin position="1"/>
        <end position="23"/>
    </location>
</feature>
<comment type="caution">
    <text evidence="9">The sequence shown here is derived from an EMBL/GenBank/DDBJ whole genome shotgun (WGS) entry which is preliminary data.</text>
</comment>
<keyword evidence="10" id="KW-1185">Reference proteome</keyword>
<evidence type="ECO:0000256" key="3">
    <source>
        <dbReference type="ARBA" id="ARBA00022452"/>
    </source>
</evidence>
<keyword evidence="9" id="KW-0675">Receptor</keyword>
<proteinExistence type="inferred from homology"/>
<reference evidence="9 10" key="1">
    <citation type="submission" date="2023-09" db="EMBL/GenBank/DDBJ databases">
        <title>Novel taxa isolated from Blanes Bay.</title>
        <authorList>
            <person name="Rey-Velasco X."/>
            <person name="Lucena T."/>
        </authorList>
    </citation>
    <scope>NUCLEOTIDE SEQUENCE [LARGE SCALE GENOMIC DNA]</scope>
    <source>
        <strain evidence="9 10">S356</strain>
    </source>
</reference>
<dbReference type="Gene3D" id="2.40.160.60">
    <property type="entry name" value="Outer membrane protein transport protein (OMPP1/FadL/TodX)"/>
    <property type="match status" value="1"/>
</dbReference>
<feature type="chain" id="PRO_5046746605" evidence="8">
    <location>
        <begin position="24"/>
        <end position="461"/>
    </location>
</feature>
<evidence type="ECO:0000256" key="7">
    <source>
        <dbReference type="ARBA" id="ARBA00023237"/>
    </source>
</evidence>
<keyword evidence="4" id="KW-0812">Transmembrane</keyword>
<evidence type="ECO:0000313" key="9">
    <source>
        <dbReference type="EMBL" id="MDT7832510.1"/>
    </source>
</evidence>
<keyword evidence="5 8" id="KW-0732">Signal</keyword>
<dbReference type="InterPro" id="IPR005017">
    <property type="entry name" value="OMPP1/FadL/TodX"/>
</dbReference>
<evidence type="ECO:0000256" key="2">
    <source>
        <dbReference type="ARBA" id="ARBA00008163"/>
    </source>
</evidence>
<gene>
    <name evidence="9" type="ORF">RQM59_08975</name>
</gene>
<evidence type="ECO:0000256" key="8">
    <source>
        <dbReference type="SAM" id="SignalP"/>
    </source>
</evidence>
<evidence type="ECO:0000256" key="1">
    <source>
        <dbReference type="ARBA" id="ARBA00004571"/>
    </source>
</evidence>
<dbReference type="RefSeq" id="WP_349241770.1">
    <property type="nucleotide sequence ID" value="NZ_JAVTTO010000003.1"/>
</dbReference>
<dbReference type="PANTHER" id="PTHR35093">
    <property type="entry name" value="OUTER MEMBRANE PROTEIN NMB0088-RELATED"/>
    <property type="match status" value="1"/>
</dbReference>
<evidence type="ECO:0000256" key="6">
    <source>
        <dbReference type="ARBA" id="ARBA00023136"/>
    </source>
</evidence>
<dbReference type="PANTHER" id="PTHR35093:SF8">
    <property type="entry name" value="OUTER MEMBRANE PROTEIN NMB0088-RELATED"/>
    <property type="match status" value="1"/>
</dbReference>
<organism evidence="9 10">
    <name type="scientific">Asprobacillus argus</name>
    <dbReference type="NCBI Taxonomy" id="3076534"/>
    <lineage>
        <taxon>Bacteria</taxon>
        <taxon>Pseudomonadati</taxon>
        <taxon>Bacteroidota</taxon>
        <taxon>Flavobacteriia</taxon>
        <taxon>Flavobacteriales</taxon>
        <taxon>Flavobacteriaceae</taxon>
        <taxon>Asprobacillus</taxon>
    </lineage>
</organism>
<accession>A0ABU3LFL4</accession>
<comment type="subcellular location">
    <subcellularLocation>
        <location evidence="1">Cell outer membrane</location>
        <topology evidence="1">Multi-pass membrane protein</topology>
    </subcellularLocation>
</comment>
<comment type="similarity">
    <text evidence="2">Belongs to the OmpP1/FadL family.</text>
</comment>
<name>A0ABU3LFL4_9FLAO</name>
<keyword evidence="6" id="KW-0472">Membrane</keyword>
<dbReference type="EMBL" id="JAVTTO010000003">
    <property type="protein sequence ID" value="MDT7832510.1"/>
    <property type="molecule type" value="Genomic_DNA"/>
</dbReference>
<dbReference type="Proteomes" id="UP001257277">
    <property type="component" value="Unassembled WGS sequence"/>
</dbReference>
<dbReference type="SUPFAM" id="SSF56935">
    <property type="entry name" value="Porins"/>
    <property type="match status" value="1"/>
</dbReference>
<evidence type="ECO:0000313" key="10">
    <source>
        <dbReference type="Proteomes" id="UP001257277"/>
    </source>
</evidence>
<keyword evidence="3" id="KW-1134">Transmembrane beta strand</keyword>
<sequence>MKKITFILALVATNLGLSAQSLGYEDLSILFSQDERNGTARFVAMGGAFGALGGDVSAININPAGLTIFSHSSLSASLGTRNTDYRTNYYGNSNTTNQDYFTLANAGAVLVYEDFNNSDWTKFAMGFNYRIKADFENTFLASGNSGFASFDSYPLDTNNPALVYDVAENQTYNNNYTGDIAEYNFAIAAQHKDNLNIGASVNTYNLRFNQRSTLQETNNDGNGNALYADFYQEAFTTATGFSLSAGFLYRANDYFRFGASYQSPTWYTEIIEETNIVNNDGFFGDTQIEVSNDNVIYDNTAGGFLPAQGFVYKLRTPSKFTASAAIVFGKVGLISFDYTARNYQNLNLSGANFSVENQFFQNQLRNTNSFNVGAEWRFNELSLRGGYMYQESPDANAIDSDNLKRYSLGAGYSFGDFKLDFAYSNDNRTGLYNFYPQFNQVNAADIEIDNRRITATLTISL</sequence>
<evidence type="ECO:0000256" key="4">
    <source>
        <dbReference type="ARBA" id="ARBA00022692"/>
    </source>
</evidence>